<feature type="transmembrane region" description="Helical" evidence="7">
    <location>
        <begin position="649"/>
        <end position="672"/>
    </location>
</feature>
<reference evidence="10 11" key="1">
    <citation type="submission" date="2018-08" db="EMBL/GenBank/DDBJ databases">
        <title>Actinomadura jelena sp. nov., a novel Actinomycete isolated from soil in Chad.</title>
        <authorList>
            <person name="Shi L."/>
        </authorList>
    </citation>
    <scope>NUCLEOTIDE SEQUENCE [LARGE SCALE GENOMIC DNA]</scope>
    <source>
        <strain evidence="10 11">NEAU-G17</strain>
    </source>
</reference>
<dbReference type="InterPro" id="IPR036866">
    <property type="entry name" value="RibonucZ/Hydroxyglut_hydro"/>
</dbReference>
<evidence type="ECO:0000256" key="7">
    <source>
        <dbReference type="SAM" id="Phobius"/>
    </source>
</evidence>
<keyword evidence="4 7" id="KW-1133">Transmembrane helix</keyword>
<feature type="domain" description="Metallo-beta-lactamase" evidence="8">
    <location>
        <begin position="690"/>
        <end position="840"/>
    </location>
</feature>
<feature type="transmembrane region" description="Helical" evidence="7">
    <location>
        <begin position="401"/>
        <end position="423"/>
    </location>
</feature>
<dbReference type="PANTHER" id="PTHR30619">
    <property type="entry name" value="DNA INTERNALIZATION/COMPETENCE PROTEIN COMEC/REC2"/>
    <property type="match status" value="1"/>
</dbReference>
<dbReference type="InterPro" id="IPR035681">
    <property type="entry name" value="ComA-like_MBL"/>
</dbReference>
<dbReference type="Gene3D" id="3.60.15.10">
    <property type="entry name" value="Ribonuclease Z/Hydroxyacylglutathione hydrolase-like"/>
    <property type="match status" value="1"/>
</dbReference>
<gene>
    <name evidence="10" type="ORF">DZF91_06335</name>
</gene>
<organism evidence="10 11">
    <name type="scientific">Actinomadura logoneensis</name>
    <dbReference type="NCBI Taxonomy" id="2293572"/>
    <lineage>
        <taxon>Bacteria</taxon>
        <taxon>Bacillati</taxon>
        <taxon>Actinomycetota</taxon>
        <taxon>Actinomycetes</taxon>
        <taxon>Streptosporangiales</taxon>
        <taxon>Thermomonosporaceae</taxon>
        <taxon>Actinomadura</taxon>
    </lineage>
</organism>
<evidence type="ECO:0000259" key="9">
    <source>
        <dbReference type="Pfam" id="PF03772"/>
    </source>
</evidence>
<accession>A0A372JR38</accession>
<feature type="transmembrane region" description="Helical" evidence="7">
    <location>
        <begin position="476"/>
        <end position="492"/>
    </location>
</feature>
<feature type="region of interest" description="Disordered" evidence="6">
    <location>
        <begin position="1"/>
        <end position="36"/>
    </location>
</feature>
<feature type="compositionally biased region" description="Basic and acidic residues" evidence="6">
    <location>
        <begin position="180"/>
        <end position="190"/>
    </location>
</feature>
<evidence type="ECO:0000313" key="11">
    <source>
        <dbReference type="Proteomes" id="UP000261811"/>
    </source>
</evidence>
<dbReference type="OrthoDB" id="7177610at2"/>
<evidence type="ECO:0000256" key="3">
    <source>
        <dbReference type="ARBA" id="ARBA00022692"/>
    </source>
</evidence>
<evidence type="ECO:0000256" key="2">
    <source>
        <dbReference type="ARBA" id="ARBA00022475"/>
    </source>
</evidence>
<dbReference type="Pfam" id="PF00753">
    <property type="entry name" value="Lactamase_B"/>
    <property type="match status" value="1"/>
</dbReference>
<dbReference type="Pfam" id="PF03772">
    <property type="entry name" value="Competence"/>
    <property type="match status" value="1"/>
</dbReference>
<dbReference type="AlphaFoldDB" id="A0A372JR38"/>
<dbReference type="PANTHER" id="PTHR30619:SF1">
    <property type="entry name" value="RECOMBINATION PROTEIN 2"/>
    <property type="match status" value="1"/>
</dbReference>
<dbReference type="InterPro" id="IPR004477">
    <property type="entry name" value="ComEC_N"/>
</dbReference>
<comment type="subcellular location">
    <subcellularLocation>
        <location evidence="1">Cell membrane</location>
        <topology evidence="1">Multi-pass membrane protein</topology>
    </subcellularLocation>
</comment>
<dbReference type="Proteomes" id="UP000261811">
    <property type="component" value="Unassembled WGS sequence"/>
</dbReference>
<keyword evidence="2" id="KW-1003">Cell membrane</keyword>
<feature type="transmembrane region" description="Helical" evidence="7">
    <location>
        <begin position="568"/>
        <end position="594"/>
    </location>
</feature>
<dbReference type="GO" id="GO:0005886">
    <property type="term" value="C:plasma membrane"/>
    <property type="evidence" value="ECO:0007669"/>
    <property type="project" value="UniProtKB-SubCell"/>
</dbReference>
<evidence type="ECO:0000313" key="10">
    <source>
        <dbReference type="EMBL" id="RFU42505.1"/>
    </source>
</evidence>
<dbReference type="SUPFAM" id="SSF56281">
    <property type="entry name" value="Metallo-hydrolase/oxidoreductase"/>
    <property type="match status" value="1"/>
</dbReference>
<comment type="caution">
    <text evidence="10">The sequence shown here is derived from an EMBL/GenBank/DDBJ whole genome shotgun (WGS) entry which is preliminary data.</text>
</comment>
<feature type="domain" description="ComEC/Rec2-related protein" evidence="9">
    <location>
        <begin position="380"/>
        <end position="645"/>
    </location>
</feature>
<keyword evidence="5 7" id="KW-0472">Membrane</keyword>
<evidence type="ECO:0000256" key="6">
    <source>
        <dbReference type="SAM" id="MobiDB-lite"/>
    </source>
</evidence>
<feature type="transmembrane region" description="Helical" evidence="7">
    <location>
        <begin position="529"/>
        <end position="548"/>
    </location>
</feature>
<feature type="transmembrane region" description="Helical" evidence="7">
    <location>
        <begin position="432"/>
        <end position="448"/>
    </location>
</feature>
<feature type="compositionally biased region" description="Low complexity" evidence="6">
    <location>
        <begin position="17"/>
        <end position="36"/>
    </location>
</feature>
<dbReference type="InterPro" id="IPR052159">
    <property type="entry name" value="Competence_DNA_uptake"/>
</dbReference>
<evidence type="ECO:0000256" key="1">
    <source>
        <dbReference type="ARBA" id="ARBA00004651"/>
    </source>
</evidence>
<feature type="region of interest" description="Disordered" evidence="6">
    <location>
        <begin position="125"/>
        <end position="197"/>
    </location>
</feature>
<name>A0A372JR38_9ACTN</name>
<keyword evidence="3 7" id="KW-0812">Transmembrane</keyword>
<keyword evidence="11" id="KW-1185">Reference proteome</keyword>
<evidence type="ECO:0000256" key="5">
    <source>
        <dbReference type="ARBA" id="ARBA00023136"/>
    </source>
</evidence>
<dbReference type="EMBL" id="QURH01000115">
    <property type="protein sequence ID" value="RFU42505.1"/>
    <property type="molecule type" value="Genomic_DNA"/>
</dbReference>
<feature type="transmembrane region" description="Helical" evidence="7">
    <location>
        <begin position="498"/>
        <end position="517"/>
    </location>
</feature>
<feature type="transmembrane region" description="Helical" evidence="7">
    <location>
        <begin position="625"/>
        <end position="642"/>
    </location>
</feature>
<dbReference type="CDD" id="cd07731">
    <property type="entry name" value="ComA-like_MBL-fold"/>
    <property type="match status" value="1"/>
</dbReference>
<feature type="transmembrane region" description="Helical" evidence="7">
    <location>
        <begin position="83"/>
        <end position="116"/>
    </location>
</feature>
<dbReference type="InterPro" id="IPR001279">
    <property type="entry name" value="Metallo-B-lactamas"/>
</dbReference>
<evidence type="ECO:0000259" key="8">
    <source>
        <dbReference type="Pfam" id="PF00753"/>
    </source>
</evidence>
<feature type="transmembrane region" description="Helical" evidence="7">
    <location>
        <begin position="209"/>
        <end position="231"/>
    </location>
</feature>
<protein>
    <submittedName>
        <fullName evidence="10">ComEC/Rec2 family competence protein</fullName>
    </submittedName>
</protein>
<evidence type="ECO:0000256" key="4">
    <source>
        <dbReference type="ARBA" id="ARBA00022989"/>
    </source>
</evidence>
<sequence length="922" mass="94408">MRSRNEEPPSDDPPLSSPAVASAPRDASASGDASASRDVSALGASATRVGFASRGGSVTARGVALEEDDPAAEVDLRLVAPAFGAWAGAFVCLGQAASTCYILAVACALVAGGLLLRARRRGEKGRSRVSGSGVQKERNVHESPFAGTTEDANSAAHEFSRVPSASTPASGTCGDGGGRSAEKERERDRGGGWLAGSGRRLGGRRRGDWSGVLGGWAVVGGVGLLCAAASATGVGLRTSAVRSGPVFADARAHRSAAMVVAVAGDPKVKRVGGRELVIVRARVERVEGREGLVRTRVPVLLLASGREWSRLIPSMKVRCAGRLVPPKHAELLAGVVLVRGPPSVVGGPSGLQRTAGAIRAKLRQAANVLHPDARGVLPAMVVGDTSRLDPDLAEDFTTAGLSHLLVVSGANLAIVVGAVLALCRMAGLGRRGAPIIAGLAVIGFVVVARPDPSVLRAAVMATVGLLALFTGRPRQGVPALAGAVLLLVLVDPELSRSYGFALSAAATAGLLILAPPWRERLRRRLPDRIADAVAVAVAAELAVAPILVMMSGELGVVSIAANLLADPAVAPATLFGAAGAVVAPFSPGLAGLILWPAEYPVRWIIWVARTASALPYATLPWASGALGAVGLLTAGAITVAMLRSRRLRLLFAAAIAGTLAGVVCMNVLAPGWPPPGWQLVACDVGQGDGLVLAAGPGSAVVVDAGPEPSAIDGCLRRLRVREVPLLVLTHPHADHINGVPGVRHGRRVGLGLVTPLGFGREARFAGGVPIRPAQPGETWHLGDLSLTVLAPPVTGPRLTAQGDGTIINNASIVLVASRPGFSALLPGDVETEAQEALVPSLPHVQVLKVPHHGSRSQHRPFLAAAHASIGLVSVGKDNDYGHPSPHTVGLLQHLGVRVLRTDQQGDIAVVRTRAGLATVARH</sequence>
<dbReference type="NCBIfam" id="TIGR00360">
    <property type="entry name" value="ComEC_N-term"/>
    <property type="match status" value="1"/>
</dbReference>
<proteinExistence type="predicted"/>